<gene>
    <name evidence="6" type="ORF">FRACYDRAFT_187228</name>
</gene>
<evidence type="ECO:0000313" key="6">
    <source>
        <dbReference type="EMBL" id="OEU15786.1"/>
    </source>
</evidence>
<name>A0A1E7FCC2_9STRA</name>
<dbReference type="PANTHER" id="PTHR12935:SF0">
    <property type="entry name" value="GAMMA-GLUTAMYLCYCLOTRANSFERASE"/>
    <property type="match status" value="1"/>
</dbReference>
<dbReference type="EC" id="4.3.2.9" evidence="1"/>
<accession>A0A1E7FCC2</accession>
<dbReference type="EMBL" id="KV784359">
    <property type="protein sequence ID" value="OEU15786.1"/>
    <property type="molecule type" value="Genomic_DNA"/>
</dbReference>
<keyword evidence="5" id="KW-0472">Membrane</keyword>
<evidence type="ECO:0000256" key="3">
    <source>
        <dbReference type="PIRSR" id="PIRSR617939-1"/>
    </source>
</evidence>
<feature type="binding site" evidence="4">
    <location>
        <position position="192"/>
    </location>
    <ligand>
        <name>substrate</name>
    </ligand>
</feature>
<sequence length="317" mass="35913">MSQIIISLSIFVGVRSESFISKKSRIQPQPPQRPKLVTDAIENDQPIYYFGLGSNMSRKKIENRGINGTKIEIQKMEAAVVPNYRLSFNMRGIPPIEPGMGSLEPIDSGSRSLLTYERGECHGALIRLTPDNYEKVMRSEGVGLGKSDQGYEEIIVDAIPYGKSQKQSVKAVALRARDHVRLNYDPRPSVRYMTILKEGAKELGLLPCYQEFLQKHPVQILTRWQRKLAIYNILFMFSLSSLLKGYRGLNQFQSRLLFLFYSTEESSLKLTKIASDTMTSLILLPGAVFGVILYQIMHLSDKKPASVTRLFDLLDKD</sequence>
<dbReference type="InterPro" id="IPR017939">
    <property type="entry name" value="G-Glutamylcylcotransferase"/>
</dbReference>
<feature type="transmembrane region" description="Helical" evidence="5">
    <location>
        <begin position="278"/>
        <end position="297"/>
    </location>
</feature>
<reference evidence="6 7" key="1">
    <citation type="submission" date="2016-09" db="EMBL/GenBank/DDBJ databases">
        <title>Extensive genetic diversity and differential bi-allelic expression allows diatom success in the polar Southern Ocean.</title>
        <authorList>
            <consortium name="DOE Joint Genome Institute"/>
            <person name="Mock T."/>
            <person name="Otillar R.P."/>
            <person name="Strauss J."/>
            <person name="Dupont C."/>
            <person name="Frickenhaus S."/>
            <person name="Maumus F."/>
            <person name="Mcmullan M."/>
            <person name="Sanges R."/>
            <person name="Schmutz J."/>
            <person name="Toseland A."/>
            <person name="Valas R."/>
            <person name="Veluchamy A."/>
            <person name="Ward B.J."/>
            <person name="Allen A."/>
            <person name="Barry K."/>
            <person name="Falciatore A."/>
            <person name="Ferrante M."/>
            <person name="Fortunato A.E."/>
            <person name="Gloeckner G."/>
            <person name="Gruber A."/>
            <person name="Hipkin R."/>
            <person name="Janech M."/>
            <person name="Kroth P."/>
            <person name="Leese F."/>
            <person name="Lindquist E."/>
            <person name="Lyon B.R."/>
            <person name="Martin J."/>
            <person name="Mayer C."/>
            <person name="Parker M."/>
            <person name="Quesneville H."/>
            <person name="Raymond J."/>
            <person name="Uhlig C."/>
            <person name="Valentin K.U."/>
            <person name="Worden A.Z."/>
            <person name="Armbrust E.V."/>
            <person name="Bowler C."/>
            <person name="Green B."/>
            <person name="Moulton V."/>
            <person name="Van Oosterhout C."/>
            <person name="Grigoriev I."/>
        </authorList>
    </citation>
    <scope>NUCLEOTIDE SEQUENCE [LARGE SCALE GENOMIC DNA]</scope>
    <source>
        <strain evidence="6 7">CCMP1102</strain>
    </source>
</reference>
<dbReference type="KEGG" id="fcy:FRACYDRAFT_187228"/>
<dbReference type="Proteomes" id="UP000095751">
    <property type="component" value="Unassembled WGS sequence"/>
</dbReference>
<dbReference type="PANTHER" id="PTHR12935">
    <property type="entry name" value="GAMMA-GLUTAMYLCYCLOTRANSFERASE"/>
    <property type="match status" value="1"/>
</dbReference>
<feature type="active site" description="Proton acceptor" evidence="3">
    <location>
        <position position="140"/>
    </location>
</feature>
<keyword evidence="7" id="KW-1185">Reference proteome</keyword>
<keyword evidence="2" id="KW-0456">Lyase</keyword>
<evidence type="ECO:0000256" key="1">
    <source>
        <dbReference type="ARBA" id="ARBA00012346"/>
    </source>
</evidence>
<dbReference type="Gene3D" id="3.10.490.10">
    <property type="entry name" value="Gamma-glutamyl cyclotransferase-like"/>
    <property type="match status" value="1"/>
</dbReference>
<dbReference type="InParanoid" id="A0A1E7FCC2"/>
<keyword evidence="5" id="KW-0812">Transmembrane</keyword>
<evidence type="ECO:0000256" key="4">
    <source>
        <dbReference type="PIRSR" id="PIRSR617939-2"/>
    </source>
</evidence>
<organism evidence="6 7">
    <name type="scientific">Fragilariopsis cylindrus CCMP1102</name>
    <dbReference type="NCBI Taxonomy" id="635003"/>
    <lineage>
        <taxon>Eukaryota</taxon>
        <taxon>Sar</taxon>
        <taxon>Stramenopiles</taxon>
        <taxon>Ochrophyta</taxon>
        <taxon>Bacillariophyta</taxon>
        <taxon>Bacillariophyceae</taxon>
        <taxon>Bacillariophycidae</taxon>
        <taxon>Bacillariales</taxon>
        <taxon>Bacillariaceae</taxon>
        <taxon>Fragilariopsis</taxon>
    </lineage>
</organism>
<evidence type="ECO:0000256" key="2">
    <source>
        <dbReference type="ARBA" id="ARBA00023239"/>
    </source>
</evidence>
<feature type="binding site" evidence="4">
    <location>
        <begin position="49"/>
        <end position="54"/>
    </location>
    <ligand>
        <name>substrate</name>
    </ligand>
</feature>
<dbReference type="GO" id="GO:0003839">
    <property type="term" value="F:gamma-glutamylcyclotransferase activity"/>
    <property type="evidence" value="ECO:0007669"/>
    <property type="project" value="UniProtKB-EC"/>
</dbReference>
<proteinExistence type="predicted"/>
<keyword evidence="5" id="KW-1133">Transmembrane helix</keyword>
<evidence type="ECO:0000256" key="5">
    <source>
        <dbReference type="SAM" id="Phobius"/>
    </source>
</evidence>
<feature type="transmembrane region" description="Helical" evidence="5">
    <location>
        <begin position="228"/>
        <end position="246"/>
    </location>
</feature>
<protein>
    <recommendedName>
        <fullName evidence="1">gamma-glutamylcyclotransferase</fullName>
        <ecNumber evidence="1">4.3.2.9</ecNumber>
    </recommendedName>
</protein>
<dbReference type="AlphaFoldDB" id="A0A1E7FCC2"/>
<evidence type="ECO:0000313" key="7">
    <source>
        <dbReference type="Proteomes" id="UP000095751"/>
    </source>
</evidence>
<dbReference type="OrthoDB" id="2017317at2759"/>